<evidence type="ECO:0000256" key="2">
    <source>
        <dbReference type="ARBA" id="ARBA00023277"/>
    </source>
</evidence>
<dbReference type="InterPro" id="IPR001347">
    <property type="entry name" value="SIS_dom"/>
</dbReference>
<feature type="active site" description="Proton donor" evidence="3">
    <location>
        <position position="83"/>
    </location>
</feature>
<dbReference type="NCBIfam" id="NF003915">
    <property type="entry name" value="PRK05441.1"/>
    <property type="match status" value="1"/>
</dbReference>
<dbReference type="EMBL" id="JACSPW010000014">
    <property type="protein sequence ID" value="MBD8034238.1"/>
    <property type="molecule type" value="Genomic_DNA"/>
</dbReference>
<dbReference type="GO" id="GO:0016829">
    <property type="term" value="F:lyase activity"/>
    <property type="evidence" value="ECO:0007669"/>
    <property type="project" value="UniProtKB-KW"/>
</dbReference>
<name>A0ABR8XQM3_9BACL</name>
<keyword evidence="6" id="KW-1185">Reference proteome</keyword>
<dbReference type="SUPFAM" id="SSF53697">
    <property type="entry name" value="SIS domain"/>
    <property type="match status" value="1"/>
</dbReference>
<comment type="pathway">
    <text evidence="3">Amino-sugar metabolism; N-acetylmuramate degradation.</text>
</comment>
<dbReference type="Gene3D" id="1.10.8.1080">
    <property type="match status" value="1"/>
</dbReference>
<dbReference type="PANTHER" id="PTHR10088">
    <property type="entry name" value="GLUCOKINASE REGULATORY PROTEIN"/>
    <property type="match status" value="1"/>
</dbReference>
<feature type="domain" description="SIS" evidence="4">
    <location>
        <begin position="55"/>
        <end position="218"/>
    </location>
</feature>
<dbReference type="CDD" id="cd05007">
    <property type="entry name" value="SIS_Etherase"/>
    <property type="match status" value="1"/>
</dbReference>
<dbReference type="PROSITE" id="PS51464">
    <property type="entry name" value="SIS"/>
    <property type="match status" value="1"/>
</dbReference>
<comment type="miscellaneous">
    <text evidence="3">A lyase-type mechanism (elimination/hydration) is suggested for the cleavage of the lactyl ether bond of MurNAc 6-phosphate, with the formation of an alpha,beta-unsaturated aldehyde intermediate with (E)-stereochemistry, followed by the syn addition of water to give product.</text>
</comment>
<dbReference type="RefSeq" id="WP_191704738.1">
    <property type="nucleotide sequence ID" value="NZ_JACSPW010000014.1"/>
</dbReference>
<comment type="similarity">
    <text evidence="3">Belongs to the GCKR-like family. MurNAc-6-P etherase subfamily.</text>
</comment>
<evidence type="ECO:0000313" key="5">
    <source>
        <dbReference type="EMBL" id="MBD8034238.1"/>
    </source>
</evidence>
<keyword evidence="2 3" id="KW-0119">Carbohydrate metabolism</keyword>
<dbReference type="NCBIfam" id="TIGR00274">
    <property type="entry name" value="N-acetylmuramic acid 6-phosphate etherase"/>
    <property type="match status" value="1"/>
</dbReference>
<dbReference type="EC" id="4.2.1.126" evidence="3"/>
<evidence type="ECO:0000313" key="6">
    <source>
        <dbReference type="Proteomes" id="UP000600565"/>
    </source>
</evidence>
<accession>A0ABR8XQM3</accession>
<dbReference type="PROSITE" id="PS01272">
    <property type="entry name" value="GCKR"/>
    <property type="match status" value="1"/>
</dbReference>
<organism evidence="5 6">
    <name type="scientific">Solibacillus merdavium</name>
    <dbReference type="NCBI Taxonomy" id="2762218"/>
    <lineage>
        <taxon>Bacteria</taxon>
        <taxon>Bacillati</taxon>
        <taxon>Bacillota</taxon>
        <taxon>Bacilli</taxon>
        <taxon>Bacillales</taxon>
        <taxon>Caryophanaceae</taxon>
        <taxon>Solibacillus</taxon>
    </lineage>
</organism>
<dbReference type="Pfam" id="PF22645">
    <property type="entry name" value="GKRP_SIS_N"/>
    <property type="match status" value="1"/>
</dbReference>
<dbReference type="InterPro" id="IPR005488">
    <property type="entry name" value="Etherase_MurQ"/>
</dbReference>
<sequence>MNYDQLTTEKRNNETMNLDVMPISDVLQIMNKEDMQVVNSVERVLPTIEKVIKKVVENLRNGGRLFYIGAGTSGRLGMLDASECPPTFMTDPELVQTVMAGGKDAFFQAVENAEDRLEDGMNKLKGKNITPFDSVIGITASGTTPFVMGALEYAQSVGAFTVSLTSNVKSEVSRYAEEAIEVVVGPEILTGSTRLKAATSHKMILNMISTASMVQLGKVYENLMVDVNASNKKLIERAKRIVVSATDCKYEEAEEVLGKTKFAVKPAIVMLKTNQNYERVKLALEQVNGHTRKAILLLNNS</sequence>
<protein>
    <recommendedName>
        <fullName evidence="3">N-acetylmuramic acid 6-phosphate etherase</fullName>
        <shortName evidence="3">MurNAc-6-P etherase</shortName>
        <ecNumber evidence="3">4.2.1.126</ecNumber>
    </recommendedName>
    <alternativeName>
        <fullName evidence="3">N-acetylmuramic acid 6-phosphate hydrolase</fullName>
    </alternativeName>
    <alternativeName>
        <fullName evidence="3">N-acetylmuramic acid 6-phosphate lyase</fullName>
    </alternativeName>
</protein>
<dbReference type="Gene3D" id="3.40.50.10490">
    <property type="entry name" value="Glucose-6-phosphate isomerase like protein, domain 1"/>
    <property type="match status" value="1"/>
</dbReference>
<keyword evidence="1 3" id="KW-0456">Lyase</keyword>
<comment type="function">
    <text evidence="3">Specifically catalyzes the cleavage of the D-lactyl ether substituent of MurNAc 6-phosphate, producing GlcNAc 6-phosphate and D-lactate.</text>
</comment>
<proteinExistence type="inferred from homology"/>
<comment type="catalytic activity">
    <reaction evidence="3">
        <text>N-acetyl-D-muramate 6-phosphate + H2O = N-acetyl-D-glucosamine 6-phosphate + (R)-lactate</text>
        <dbReference type="Rhea" id="RHEA:26410"/>
        <dbReference type="ChEBI" id="CHEBI:15377"/>
        <dbReference type="ChEBI" id="CHEBI:16004"/>
        <dbReference type="ChEBI" id="CHEBI:57513"/>
        <dbReference type="ChEBI" id="CHEBI:58722"/>
        <dbReference type="EC" id="4.2.1.126"/>
    </reaction>
</comment>
<comment type="caution">
    <text evidence="5">The sequence shown here is derived from an EMBL/GenBank/DDBJ whole genome shotgun (WGS) entry which is preliminary data.</text>
</comment>
<evidence type="ECO:0000259" key="4">
    <source>
        <dbReference type="PROSITE" id="PS51464"/>
    </source>
</evidence>
<reference evidence="5 6" key="1">
    <citation type="submission" date="2020-08" db="EMBL/GenBank/DDBJ databases">
        <title>A Genomic Blueprint of the Chicken Gut Microbiome.</title>
        <authorList>
            <person name="Gilroy R."/>
            <person name="Ravi A."/>
            <person name="Getino M."/>
            <person name="Pursley I."/>
            <person name="Horton D.L."/>
            <person name="Alikhan N.-F."/>
            <person name="Baker D."/>
            <person name="Gharbi K."/>
            <person name="Hall N."/>
            <person name="Watson M."/>
            <person name="Adriaenssens E.M."/>
            <person name="Foster-Nyarko E."/>
            <person name="Jarju S."/>
            <person name="Secka A."/>
            <person name="Antonio M."/>
            <person name="Oren A."/>
            <person name="Chaudhuri R."/>
            <person name="La Ragione R.M."/>
            <person name="Hildebrand F."/>
            <person name="Pallen M.J."/>
        </authorList>
    </citation>
    <scope>NUCLEOTIDE SEQUENCE [LARGE SCALE GENOMIC DNA]</scope>
    <source>
        <strain evidence="5 6">Sa1YVA6</strain>
    </source>
</reference>
<dbReference type="InterPro" id="IPR040190">
    <property type="entry name" value="MURQ/GCKR"/>
</dbReference>
<dbReference type="HAMAP" id="MF_00068">
    <property type="entry name" value="MurQ"/>
    <property type="match status" value="1"/>
</dbReference>
<gene>
    <name evidence="3 5" type="primary">murQ</name>
    <name evidence="5" type="ORF">H9632_14295</name>
</gene>
<evidence type="ECO:0000256" key="1">
    <source>
        <dbReference type="ARBA" id="ARBA00023239"/>
    </source>
</evidence>
<feature type="active site" evidence="3">
    <location>
        <position position="114"/>
    </location>
</feature>
<comment type="subunit">
    <text evidence="3">Homodimer.</text>
</comment>
<dbReference type="Proteomes" id="UP000600565">
    <property type="component" value="Unassembled WGS sequence"/>
</dbReference>
<dbReference type="InterPro" id="IPR005486">
    <property type="entry name" value="Glucokinase_regulatory_CS"/>
</dbReference>
<dbReference type="InterPro" id="IPR046348">
    <property type="entry name" value="SIS_dom_sf"/>
</dbReference>
<dbReference type="NCBIfam" id="NF009222">
    <property type="entry name" value="PRK12570.1"/>
    <property type="match status" value="1"/>
</dbReference>
<evidence type="ECO:0000256" key="3">
    <source>
        <dbReference type="HAMAP-Rule" id="MF_00068"/>
    </source>
</evidence>
<dbReference type="PANTHER" id="PTHR10088:SF4">
    <property type="entry name" value="GLUCOKINASE REGULATORY PROTEIN"/>
    <property type="match status" value="1"/>
</dbReference>
<dbReference type="Pfam" id="PF20741">
    <property type="entry name" value="GKRP-like_C"/>
    <property type="match status" value="1"/>
</dbReference>